<dbReference type="PROSITE" id="PS51257">
    <property type="entry name" value="PROKAR_LIPOPROTEIN"/>
    <property type="match status" value="1"/>
</dbReference>
<name>A0A7X9WX90_9SPHN</name>
<dbReference type="AlphaFoldDB" id="A0A7X9WX90"/>
<reference evidence="2 3" key="1">
    <citation type="submission" date="2020-04" db="EMBL/GenBank/DDBJ databases">
        <title>Sphingobium sp. AR-3-1 isolated from Arctic soil.</title>
        <authorList>
            <person name="Dahal R.H."/>
            <person name="Chaudhary D.K."/>
        </authorList>
    </citation>
    <scope>NUCLEOTIDE SEQUENCE [LARGE SCALE GENOMIC DNA]</scope>
    <source>
        <strain evidence="2 3">AR-3-1</strain>
    </source>
</reference>
<protein>
    <recommendedName>
        <fullName evidence="4">C-type lysozyme inhibitor domain-containing protein</fullName>
    </recommendedName>
</protein>
<dbReference type="EMBL" id="JABBFV010000011">
    <property type="protein sequence ID" value="NML11598.1"/>
    <property type="molecule type" value="Genomic_DNA"/>
</dbReference>
<sequence length="137" mass="14967">MAFMSIRMFTEAHRTPFQIGIAGICIVLTLLGCSEQPRKAPPTEQEIHAGDSGDVSGTRGRHPYRCDDNRPLLVDFKNEGLALELRRNANAAPIILTAPAPGLQYVGDMMSATFSGNEIKIEEADKRPVLCRKATSL</sequence>
<evidence type="ECO:0008006" key="4">
    <source>
        <dbReference type="Google" id="ProtNLM"/>
    </source>
</evidence>
<comment type="caution">
    <text evidence="2">The sequence shown here is derived from an EMBL/GenBank/DDBJ whole genome shotgun (WGS) entry which is preliminary data.</text>
</comment>
<keyword evidence="3" id="KW-1185">Reference proteome</keyword>
<evidence type="ECO:0000256" key="1">
    <source>
        <dbReference type="SAM" id="MobiDB-lite"/>
    </source>
</evidence>
<organism evidence="2 3">
    <name type="scientific">Sphingobium psychrophilum</name>
    <dbReference type="NCBI Taxonomy" id="2728834"/>
    <lineage>
        <taxon>Bacteria</taxon>
        <taxon>Pseudomonadati</taxon>
        <taxon>Pseudomonadota</taxon>
        <taxon>Alphaproteobacteria</taxon>
        <taxon>Sphingomonadales</taxon>
        <taxon>Sphingomonadaceae</taxon>
        <taxon>Sphingobium</taxon>
    </lineage>
</organism>
<accession>A0A7X9WX90</accession>
<proteinExistence type="predicted"/>
<gene>
    <name evidence="2" type="ORF">HHL08_15815</name>
</gene>
<evidence type="ECO:0000313" key="3">
    <source>
        <dbReference type="Proteomes" id="UP000519023"/>
    </source>
</evidence>
<feature type="region of interest" description="Disordered" evidence="1">
    <location>
        <begin position="38"/>
        <end position="62"/>
    </location>
</feature>
<dbReference type="Proteomes" id="UP000519023">
    <property type="component" value="Unassembled WGS sequence"/>
</dbReference>
<evidence type="ECO:0000313" key="2">
    <source>
        <dbReference type="EMBL" id="NML11598.1"/>
    </source>
</evidence>